<evidence type="ECO:0000256" key="9">
    <source>
        <dbReference type="RuleBase" id="RU004020"/>
    </source>
</evidence>
<dbReference type="Gene3D" id="3.80.10.10">
    <property type="entry name" value="Ribonuclease Inhibitor"/>
    <property type="match status" value="1"/>
</dbReference>
<keyword evidence="8" id="KW-0539">Nucleus</keyword>
<keyword evidence="13" id="KW-1185">Reference proteome</keyword>
<organism evidence="12 13">
    <name type="scientific">Cinnamomum micranthum f. kanehirae</name>
    <dbReference type="NCBI Taxonomy" id="337451"/>
    <lineage>
        <taxon>Eukaryota</taxon>
        <taxon>Viridiplantae</taxon>
        <taxon>Streptophyta</taxon>
        <taxon>Embryophyta</taxon>
        <taxon>Tracheophyta</taxon>
        <taxon>Spermatophyta</taxon>
        <taxon>Magnoliopsida</taxon>
        <taxon>Magnoliidae</taxon>
        <taxon>Laurales</taxon>
        <taxon>Lauraceae</taxon>
        <taxon>Cinnamomum</taxon>
    </lineage>
</organism>
<reference evidence="12 13" key="1">
    <citation type="journal article" date="2019" name="Nat. Plants">
        <title>Stout camphor tree genome fills gaps in understanding of flowering plant genome evolution.</title>
        <authorList>
            <person name="Chaw S.M."/>
            <person name="Liu Y.C."/>
            <person name="Wu Y.W."/>
            <person name="Wang H.Y."/>
            <person name="Lin C.I."/>
            <person name="Wu C.S."/>
            <person name="Ke H.M."/>
            <person name="Chang L.Y."/>
            <person name="Hsu C.Y."/>
            <person name="Yang H.T."/>
            <person name="Sudianto E."/>
            <person name="Hsu M.H."/>
            <person name="Wu K.P."/>
            <person name="Wang L.N."/>
            <person name="Leebens-Mack J.H."/>
            <person name="Tsai I.J."/>
        </authorList>
    </citation>
    <scope>NUCLEOTIDE SEQUENCE [LARGE SCALE GENOMIC DNA]</scope>
    <source>
        <strain evidence="13">cv. Chaw 1501</strain>
        <tissue evidence="12">Young leaves</tissue>
    </source>
</reference>
<evidence type="ECO:0000256" key="8">
    <source>
        <dbReference type="ARBA" id="ARBA00023242"/>
    </source>
</evidence>
<keyword evidence="6" id="KW-0238">DNA-binding</keyword>
<keyword evidence="3" id="KW-0611">Plant defense</keyword>
<sequence length="495" mass="56878">MKINWNRIDAEFIHALLHQCSSLERLELTRCYLDGCDKEEFILSINAPHLKVLNIRGSYGISKNIAWKLVLINSPHLKRIDLEKLTFKDSHIIARELEIFHSFMKYEPPEMEAILNSIAHVRVLRLSLPSNEHSIDSHLDMFLQRKAMEAVKVKVEDMGGSSSSPTLSPQPMEGLHDAGPPPFLTKTFDMVEDPTTDLIVSWSQARNSFIVWDSHKFATKLLPKYFKHSNFSSFIRQLNTYGFRKVDPDRWEFANEGFLGGQKHLLRNIKRKRHVSQNMQQQEIAACVELGEFGLEGELHQLRRDRNVLMVEIVKLKQQQQTSQAQLVAMEERWLGTERKQQQMMAFLARTLKNPAFVQRLIQRRERQRELGSIGRKRRLPANGCLENLQKEEQEETTIRTDIDTVFSAIDHSASNSIRNQNAEMVDGSSDPNLDYASDLIWEDLLNKHFVVGDVGGGDLAKINVEVEDLAEKPSEWGDDVQVLVEQMGFLVLTP</sequence>
<dbReference type="InterPro" id="IPR000232">
    <property type="entry name" value="HSF_DNA-bd"/>
</dbReference>
<dbReference type="InterPro" id="IPR036390">
    <property type="entry name" value="WH_DNA-bd_sf"/>
</dbReference>
<dbReference type="GO" id="GO:0000978">
    <property type="term" value="F:RNA polymerase II cis-regulatory region sequence-specific DNA binding"/>
    <property type="evidence" value="ECO:0007669"/>
    <property type="project" value="TreeGrafter"/>
</dbReference>
<dbReference type="PANTHER" id="PTHR10015">
    <property type="entry name" value="HEAT SHOCK TRANSCRIPTION FACTOR"/>
    <property type="match status" value="1"/>
</dbReference>
<evidence type="ECO:0000256" key="3">
    <source>
        <dbReference type="ARBA" id="ARBA00022821"/>
    </source>
</evidence>
<evidence type="ECO:0000256" key="5">
    <source>
        <dbReference type="ARBA" id="ARBA00023016"/>
    </source>
</evidence>
<dbReference type="SUPFAM" id="SSF46785">
    <property type="entry name" value="Winged helix' DNA-binding domain"/>
    <property type="match status" value="1"/>
</dbReference>
<dbReference type="GO" id="GO:0034605">
    <property type="term" value="P:cellular response to heat"/>
    <property type="evidence" value="ECO:0007669"/>
    <property type="project" value="TreeGrafter"/>
</dbReference>
<dbReference type="GO" id="GO:0003700">
    <property type="term" value="F:DNA-binding transcription factor activity"/>
    <property type="evidence" value="ECO:0007669"/>
    <property type="project" value="InterPro"/>
</dbReference>
<accession>A0A443N556</accession>
<dbReference type="STRING" id="337451.A0A443N556"/>
<dbReference type="SMART" id="SM00415">
    <property type="entry name" value="HSF"/>
    <property type="match status" value="1"/>
</dbReference>
<keyword evidence="2" id="KW-0597">Phosphoprotein</keyword>
<proteinExistence type="inferred from homology"/>
<comment type="similarity">
    <text evidence="9">Belongs to the HSF family.</text>
</comment>
<protein>
    <submittedName>
        <fullName evidence="12">Heat shock factor protein HSF30</fullName>
    </submittedName>
</protein>
<dbReference type="InterPro" id="IPR032675">
    <property type="entry name" value="LRR_dom_sf"/>
</dbReference>
<dbReference type="PROSITE" id="PS00434">
    <property type="entry name" value="HSF_DOMAIN"/>
    <property type="match status" value="1"/>
</dbReference>
<comment type="subcellular location">
    <subcellularLocation>
        <location evidence="1">Nucleus</location>
    </subcellularLocation>
</comment>
<dbReference type="Pfam" id="PF00447">
    <property type="entry name" value="HSF_DNA-bind"/>
    <property type="match status" value="1"/>
</dbReference>
<dbReference type="AlphaFoldDB" id="A0A443N556"/>
<keyword evidence="4" id="KW-0805">Transcription regulation</keyword>
<dbReference type="OrthoDB" id="60033at2759"/>
<evidence type="ECO:0000256" key="1">
    <source>
        <dbReference type="ARBA" id="ARBA00004123"/>
    </source>
</evidence>
<evidence type="ECO:0000256" key="6">
    <source>
        <dbReference type="ARBA" id="ARBA00023125"/>
    </source>
</evidence>
<dbReference type="FunFam" id="1.10.10.10:FF:000057">
    <property type="entry name" value="Heat shock transcription factor 1"/>
    <property type="match status" value="1"/>
</dbReference>
<dbReference type="GO" id="GO:0005634">
    <property type="term" value="C:nucleus"/>
    <property type="evidence" value="ECO:0007669"/>
    <property type="project" value="UniProtKB-SubCell"/>
</dbReference>
<evidence type="ECO:0000256" key="2">
    <source>
        <dbReference type="ARBA" id="ARBA00022553"/>
    </source>
</evidence>
<keyword evidence="7" id="KW-0804">Transcription</keyword>
<comment type="caution">
    <text evidence="12">The sequence shown here is derived from an EMBL/GenBank/DDBJ whole genome shotgun (WGS) entry which is preliminary data.</text>
</comment>
<dbReference type="SUPFAM" id="SSF52047">
    <property type="entry name" value="RNI-like"/>
    <property type="match status" value="1"/>
</dbReference>
<feature type="coiled-coil region" evidence="10">
    <location>
        <begin position="299"/>
        <end position="333"/>
    </location>
</feature>
<dbReference type="Proteomes" id="UP000283530">
    <property type="component" value="Unassembled WGS sequence"/>
</dbReference>
<dbReference type="InterPro" id="IPR036388">
    <property type="entry name" value="WH-like_DNA-bd_sf"/>
</dbReference>
<evidence type="ECO:0000313" key="12">
    <source>
        <dbReference type="EMBL" id="RWR73651.1"/>
    </source>
</evidence>
<evidence type="ECO:0000256" key="7">
    <source>
        <dbReference type="ARBA" id="ARBA00023163"/>
    </source>
</evidence>
<evidence type="ECO:0000256" key="10">
    <source>
        <dbReference type="SAM" id="Coils"/>
    </source>
</evidence>
<dbReference type="Gene3D" id="1.10.10.10">
    <property type="entry name" value="Winged helix-like DNA-binding domain superfamily/Winged helix DNA-binding domain"/>
    <property type="match status" value="1"/>
</dbReference>
<keyword evidence="5 12" id="KW-0346">Stress response</keyword>
<dbReference type="GO" id="GO:0006357">
    <property type="term" value="P:regulation of transcription by RNA polymerase II"/>
    <property type="evidence" value="ECO:0007669"/>
    <property type="project" value="TreeGrafter"/>
</dbReference>
<evidence type="ECO:0000259" key="11">
    <source>
        <dbReference type="PROSITE" id="PS00434"/>
    </source>
</evidence>
<dbReference type="EMBL" id="QPKB01000001">
    <property type="protein sequence ID" value="RWR73651.1"/>
    <property type="molecule type" value="Genomic_DNA"/>
</dbReference>
<evidence type="ECO:0000256" key="4">
    <source>
        <dbReference type="ARBA" id="ARBA00023015"/>
    </source>
</evidence>
<gene>
    <name evidence="12" type="ORF">CKAN_00195300</name>
</gene>
<name>A0A443N556_9MAGN</name>
<feature type="domain" description="HSF-type DNA-binding" evidence="11">
    <location>
        <begin position="222"/>
        <end position="246"/>
    </location>
</feature>
<keyword evidence="10" id="KW-0175">Coiled coil</keyword>
<dbReference type="GO" id="GO:0006952">
    <property type="term" value="P:defense response"/>
    <property type="evidence" value="ECO:0007669"/>
    <property type="project" value="UniProtKB-KW"/>
</dbReference>
<evidence type="ECO:0000313" key="13">
    <source>
        <dbReference type="Proteomes" id="UP000283530"/>
    </source>
</evidence>
<dbReference type="PRINTS" id="PR00056">
    <property type="entry name" value="HSFDOMAIN"/>
</dbReference>
<dbReference type="PANTHER" id="PTHR10015:SF338">
    <property type="entry name" value="HEAT STRESS TRANSCRIPTION FACTOR A-2"/>
    <property type="match status" value="1"/>
</dbReference>